<dbReference type="Proteomes" id="UP000825381">
    <property type="component" value="Chromosome"/>
</dbReference>
<protein>
    <submittedName>
        <fullName evidence="2">CBS domain-containing protein</fullName>
    </submittedName>
</protein>
<reference evidence="2 3" key="1">
    <citation type="submission" date="2021-07" db="EMBL/GenBank/DDBJ databases">
        <title>Flavobacterium WSW3-B6 sp.nov, isolated from seaweed.</title>
        <authorList>
            <person name="Muhammad N."/>
            <person name="Ho H."/>
            <person name="Lee Y.-J."/>
            <person name="Nguyen T."/>
            <person name="Ho J."/>
            <person name="Kim S.-G."/>
        </authorList>
    </citation>
    <scope>NUCLEOTIDE SEQUENCE [LARGE SCALE GENOMIC DNA]</scope>
    <source>
        <strain evidence="2 3">WSW3-B6</strain>
    </source>
</reference>
<organism evidence="2 3">
    <name type="scientific">Flavobacterium litorale</name>
    <dbReference type="NCBI Taxonomy" id="2856519"/>
    <lineage>
        <taxon>Bacteria</taxon>
        <taxon>Pseudomonadati</taxon>
        <taxon>Bacteroidota</taxon>
        <taxon>Flavobacteriia</taxon>
        <taxon>Flavobacteriales</taxon>
        <taxon>Flavobacteriaceae</taxon>
        <taxon>Flavobacterium</taxon>
    </lineage>
</organism>
<evidence type="ECO:0000313" key="3">
    <source>
        <dbReference type="Proteomes" id="UP000825381"/>
    </source>
</evidence>
<evidence type="ECO:0000313" key="2">
    <source>
        <dbReference type="EMBL" id="QYJ68640.1"/>
    </source>
</evidence>
<dbReference type="RefSeq" id="WP_220640980.1">
    <property type="nucleotide sequence ID" value="NZ_CP080429.1"/>
</dbReference>
<feature type="domain" description="CBS" evidence="1">
    <location>
        <begin position="74"/>
        <end position="118"/>
    </location>
</feature>
<dbReference type="InterPro" id="IPR000644">
    <property type="entry name" value="CBS_dom"/>
</dbReference>
<dbReference type="InterPro" id="IPR046342">
    <property type="entry name" value="CBS_dom_sf"/>
</dbReference>
<gene>
    <name evidence="2" type="ORF">K1I41_01820</name>
</gene>
<dbReference type="Gene3D" id="3.10.580.10">
    <property type="entry name" value="CBS-domain"/>
    <property type="match status" value="1"/>
</dbReference>
<proteinExistence type="predicted"/>
<accession>A0ABX8V723</accession>
<keyword evidence="3" id="KW-1185">Reference proteome</keyword>
<evidence type="ECO:0000259" key="1">
    <source>
        <dbReference type="Pfam" id="PF00571"/>
    </source>
</evidence>
<dbReference type="Pfam" id="PF00571">
    <property type="entry name" value="CBS"/>
    <property type="match status" value="1"/>
</dbReference>
<sequence length="219" mass="25258">MIDITDFINNDVKPLRITDAISTAQDLFAEYPFSHFPVLEEGVYIGSANAEDTELMAIEKTLGENRFSFGRFFVRDTTIWLDVLEVFAKNETNILPVLDDKNAYLGYYEITDIIRFFHETPFLKENGGILVVEKKLVDYSMSEVAQIVESNNGKLLGLFVSNANMETIQITLKISMGGLSEIIQTFRRYNYEIISEHQEDEYLNTLKERSDYLDKYLNI</sequence>
<name>A0ABX8V723_9FLAO</name>
<dbReference type="EMBL" id="CP080429">
    <property type="protein sequence ID" value="QYJ68640.1"/>
    <property type="molecule type" value="Genomic_DNA"/>
</dbReference>
<dbReference type="SUPFAM" id="SSF54631">
    <property type="entry name" value="CBS-domain pair"/>
    <property type="match status" value="1"/>
</dbReference>